<protein>
    <submittedName>
        <fullName evidence="6">ATP11 protein-domain-containing protein</fullName>
    </submittedName>
</protein>
<dbReference type="AlphaFoldDB" id="A0AAD4LVQ7"/>
<evidence type="ECO:0000256" key="1">
    <source>
        <dbReference type="ARBA" id="ARBA00004173"/>
    </source>
</evidence>
<proteinExistence type="inferred from homology"/>
<dbReference type="Proteomes" id="UP001203297">
    <property type="component" value="Unassembled WGS sequence"/>
</dbReference>
<dbReference type="GO" id="GO:0033615">
    <property type="term" value="P:mitochondrial proton-transporting ATP synthase complex assembly"/>
    <property type="evidence" value="ECO:0007669"/>
    <property type="project" value="TreeGrafter"/>
</dbReference>
<dbReference type="Pfam" id="PF06644">
    <property type="entry name" value="ATP11"/>
    <property type="match status" value="1"/>
</dbReference>
<accession>A0AAD4LVQ7</accession>
<evidence type="ECO:0000256" key="5">
    <source>
        <dbReference type="SAM" id="MobiDB-lite"/>
    </source>
</evidence>
<comment type="similarity">
    <text evidence="2">Belongs to the ATP11 family.</text>
</comment>
<dbReference type="EMBL" id="WTXG01000127">
    <property type="protein sequence ID" value="KAI0292248.1"/>
    <property type="molecule type" value="Genomic_DNA"/>
</dbReference>
<keyword evidence="4" id="KW-0496">Mitochondrion</keyword>
<keyword evidence="3" id="KW-0809">Transit peptide</keyword>
<evidence type="ECO:0000256" key="3">
    <source>
        <dbReference type="ARBA" id="ARBA00022946"/>
    </source>
</evidence>
<evidence type="ECO:0000256" key="4">
    <source>
        <dbReference type="ARBA" id="ARBA00023128"/>
    </source>
</evidence>
<feature type="region of interest" description="Disordered" evidence="5">
    <location>
        <begin position="1"/>
        <end position="74"/>
    </location>
</feature>
<evidence type="ECO:0000313" key="7">
    <source>
        <dbReference type="Proteomes" id="UP001203297"/>
    </source>
</evidence>
<comment type="caution">
    <text evidence="6">The sequence shown here is derived from an EMBL/GenBank/DDBJ whole genome shotgun (WGS) entry which is preliminary data.</text>
</comment>
<feature type="compositionally biased region" description="Basic and acidic residues" evidence="5">
    <location>
        <begin position="19"/>
        <end position="32"/>
    </location>
</feature>
<dbReference type="GO" id="GO:0005739">
    <property type="term" value="C:mitochondrion"/>
    <property type="evidence" value="ECO:0007669"/>
    <property type="project" value="UniProtKB-SubCell"/>
</dbReference>
<feature type="compositionally biased region" description="Polar residues" evidence="5">
    <location>
        <begin position="53"/>
        <end position="64"/>
    </location>
</feature>
<evidence type="ECO:0000313" key="6">
    <source>
        <dbReference type="EMBL" id="KAI0292248.1"/>
    </source>
</evidence>
<comment type="subcellular location">
    <subcellularLocation>
        <location evidence="1">Mitochondrion</location>
    </subcellularLocation>
</comment>
<dbReference type="PANTHER" id="PTHR13126:SF0">
    <property type="entry name" value="ATP SYNTHASE MITOCHONDRIAL F1 COMPLEX ASSEMBLY FACTOR 1"/>
    <property type="match status" value="1"/>
</dbReference>
<name>A0AAD4LVQ7_9AGAM</name>
<dbReference type="InterPro" id="IPR010591">
    <property type="entry name" value="ATP11"/>
</dbReference>
<reference evidence="6" key="1">
    <citation type="journal article" date="2022" name="New Phytol.">
        <title>Evolutionary transition to the ectomycorrhizal habit in the genomes of a hyperdiverse lineage of mushroom-forming fungi.</title>
        <authorList>
            <person name="Looney B."/>
            <person name="Miyauchi S."/>
            <person name="Morin E."/>
            <person name="Drula E."/>
            <person name="Courty P.E."/>
            <person name="Kohler A."/>
            <person name="Kuo A."/>
            <person name="LaButti K."/>
            <person name="Pangilinan J."/>
            <person name="Lipzen A."/>
            <person name="Riley R."/>
            <person name="Andreopoulos W."/>
            <person name="He G."/>
            <person name="Johnson J."/>
            <person name="Nolan M."/>
            <person name="Tritt A."/>
            <person name="Barry K.W."/>
            <person name="Grigoriev I.V."/>
            <person name="Nagy L.G."/>
            <person name="Hibbett D."/>
            <person name="Henrissat B."/>
            <person name="Matheny P.B."/>
            <person name="Labbe J."/>
            <person name="Martin F.M."/>
        </authorList>
    </citation>
    <scope>NUCLEOTIDE SEQUENCE</scope>
    <source>
        <strain evidence="6">BPL690</strain>
    </source>
</reference>
<feature type="compositionally biased region" description="Polar residues" evidence="5">
    <location>
        <begin position="1"/>
        <end position="17"/>
    </location>
</feature>
<evidence type="ECO:0000256" key="2">
    <source>
        <dbReference type="ARBA" id="ARBA00009116"/>
    </source>
</evidence>
<gene>
    <name evidence="6" type="ORF">B0F90DRAFT_1811982</name>
</gene>
<keyword evidence="7" id="KW-1185">Reference proteome</keyword>
<organism evidence="6 7">
    <name type="scientific">Multifurca ochricompacta</name>
    <dbReference type="NCBI Taxonomy" id="376703"/>
    <lineage>
        <taxon>Eukaryota</taxon>
        <taxon>Fungi</taxon>
        <taxon>Dikarya</taxon>
        <taxon>Basidiomycota</taxon>
        <taxon>Agaricomycotina</taxon>
        <taxon>Agaricomycetes</taxon>
        <taxon>Russulales</taxon>
        <taxon>Russulaceae</taxon>
        <taxon>Multifurca</taxon>
    </lineage>
</organism>
<dbReference type="PANTHER" id="PTHR13126">
    <property type="entry name" value="CHAPERONE ATP11"/>
    <property type="match status" value="1"/>
</dbReference>
<sequence>MLSYTSVGSTRQGTSVEDLQARVREQERERQRQSALEAAARPEERVVKLEAAQPTSGSKVSRSPGSFVRRDSSPIKPLSGILNTERLLSTPHTSEQVSALWTAFHASRSGGTGRGFICASLPLETYRYPKFVVPLPRETTTADSNNGDSKKAHEFYILQWDFYDAPPPPSAFSDPFASKVPPEDNKSVNPQIATAIFAPLLEYKLRQAFATPSLVLTFYPDLASTHGLVLLRGEITPSAVKESTTGDYLLSQQDAQFLAHGLQRFYLWGSSEEREKLVSDFHERPGEFKWEELLKHGDLGV</sequence>